<dbReference type="Proteomes" id="UP000467132">
    <property type="component" value="Unassembled WGS sequence"/>
</dbReference>
<comment type="catalytic activity">
    <reaction evidence="10">
        <text>5,6-dihydrothymine + NAD(+) = thymine + NADH + H(+)</text>
        <dbReference type="Rhea" id="RHEA:28791"/>
        <dbReference type="ChEBI" id="CHEBI:15378"/>
        <dbReference type="ChEBI" id="CHEBI:17821"/>
        <dbReference type="ChEBI" id="CHEBI:27468"/>
        <dbReference type="ChEBI" id="CHEBI:57540"/>
        <dbReference type="ChEBI" id="CHEBI:57945"/>
        <dbReference type="EC" id="1.3.1.1"/>
    </reaction>
</comment>
<dbReference type="GO" id="GO:0002058">
    <property type="term" value="F:uracil binding"/>
    <property type="evidence" value="ECO:0007669"/>
    <property type="project" value="TreeGrafter"/>
</dbReference>
<dbReference type="InterPro" id="IPR001295">
    <property type="entry name" value="Dihydroorotate_DH_CS"/>
</dbReference>
<dbReference type="GO" id="GO:0006207">
    <property type="term" value="P:'de novo' pyrimidine nucleobase biosynthetic process"/>
    <property type="evidence" value="ECO:0007669"/>
    <property type="project" value="InterPro"/>
</dbReference>
<evidence type="ECO:0000313" key="17">
    <source>
        <dbReference type="Proteomes" id="UP000467132"/>
    </source>
</evidence>
<dbReference type="InterPro" id="IPR017900">
    <property type="entry name" value="4Fe4S_Fe_S_CS"/>
</dbReference>
<dbReference type="EC" id="1.3.1.1" evidence="14"/>
<accession>A0A845QV93</accession>
<dbReference type="AlphaFoldDB" id="A0A845QV93"/>
<dbReference type="PANTHER" id="PTHR43073">
    <property type="entry name" value="DIHYDROPYRIMIDINE DEHYDROGENASE [NADP(+)]"/>
    <property type="match status" value="1"/>
</dbReference>
<dbReference type="GO" id="GO:0044205">
    <property type="term" value="P:'de novo' UMP biosynthetic process"/>
    <property type="evidence" value="ECO:0007669"/>
    <property type="project" value="UniProtKB-UniPathway"/>
</dbReference>
<dbReference type="GO" id="GO:0006210">
    <property type="term" value="P:thymine catabolic process"/>
    <property type="evidence" value="ECO:0007669"/>
    <property type="project" value="TreeGrafter"/>
</dbReference>
<dbReference type="Pfam" id="PF01180">
    <property type="entry name" value="DHO_dh"/>
    <property type="match status" value="1"/>
</dbReference>
<dbReference type="GO" id="GO:0004159">
    <property type="term" value="F:dihydropyrimidine dehydrogenase (NAD+) activity"/>
    <property type="evidence" value="ECO:0007669"/>
    <property type="project" value="UniProtKB-EC"/>
</dbReference>
<dbReference type="SUPFAM" id="SSF54862">
    <property type="entry name" value="4Fe-4S ferredoxins"/>
    <property type="match status" value="1"/>
</dbReference>
<dbReference type="InterPro" id="IPR005720">
    <property type="entry name" value="Dihydroorotate_DH_cat"/>
</dbReference>
<evidence type="ECO:0000256" key="2">
    <source>
        <dbReference type="ARBA" id="ARBA00004725"/>
    </source>
</evidence>
<evidence type="ECO:0000256" key="7">
    <source>
        <dbReference type="ARBA" id="ARBA00023014"/>
    </source>
</evidence>
<evidence type="ECO:0000256" key="11">
    <source>
        <dbReference type="ARBA" id="ARBA00048792"/>
    </source>
</evidence>
<dbReference type="GO" id="GO:0046872">
    <property type="term" value="F:metal ion binding"/>
    <property type="evidence" value="ECO:0007669"/>
    <property type="project" value="UniProtKB-KW"/>
</dbReference>
<dbReference type="PROSITE" id="PS00912">
    <property type="entry name" value="DHODEHASE_2"/>
    <property type="match status" value="1"/>
</dbReference>
<dbReference type="Gene3D" id="3.30.70.3270">
    <property type="match status" value="1"/>
</dbReference>
<dbReference type="GO" id="GO:0004152">
    <property type="term" value="F:dihydroorotate dehydrogenase activity"/>
    <property type="evidence" value="ECO:0007669"/>
    <property type="project" value="UniProtKB-ARBA"/>
</dbReference>
<dbReference type="GO" id="GO:0051536">
    <property type="term" value="F:iron-sulfur cluster binding"/>
    <property type="evidence" value="ECO:0007669"/>
    <property type="project" value="UniProtKB-KW"/>
</dbReference>
<dbReference type="InterPro" id="IPR023359">
    <property type="entry name" value="Dihydro_DH_chainA_dom2"/>
</dbReference>
<gene>
    <name evidence="16" type="ORF">D3Z33_03845</name>
</gene>
<keyword evidence="4" id="KW-0479">Metal-binding</keyword>
<evidence type="ECO:0000256" key="13">
    <source>
        <dbReference type="ARBA" id="ARBA00049714"/>
    </source>
</evidence>
<reference evidence="16 17" key="1">
    <citation type="submission" date="2018-08" db="EMBL/GenBank/DDBJ databases">
        <title>Murine metabolic-syndrome-specific gut microbial biobank.</title>
        <authorList>
            <person name="Liu C."/>
        </authorList>
    </citation>
    <scope>NUCLEOTIDE SEQUENCE [LARGE SCALE GENOMIC DNA]</scope>
    <source>
        <strain evidence="16 17">583</strain>
    </source>
</reference>
<evidence type="ECO:0000256" key="12">
    <source>
        <dbReference type="ARBA" id="ARBA00049578"/>
    </source>
</evidence>
<evidence type="ECO:0000256" key="3">
    <source>
        <dbReference type="ARBA" id="ARBA00010804"/>
    </source>
</evidence>
<comment type="pathway">
    <text evidence="2">Pyrimidine metabolism; UMP biosynthesis via de novo pathway.</text>
</comment>
<dbReference type="InterPro" id="IPR017896">
    <property type="entry name" value="4Fe4S_Fe-S-bd"/>
</dbReference>
<name>A0A845QV93_9CLOT</name>
<evidence type="ECO:0000256" key="5">
    <source>
        <dbReference type="ARBA" id="ARBA00023002"/>
    </source>
</evidence>
<dbReference type="PANTHER" id="PTHR43073:SF2">
    <property type="entry name" value="DIHYDROPYRIMIDINE DEHYDROGENASE [NADP(+)]"/>
    <property type="match status" value="1"/>
</dbReference>
<dbReference type="InterPro" id="IPR013785">
    <property type="entry name" value="Aldolase_TIM"/>
</dbReference>
<protein>
    <recommendedName>
        <fullName evidence="14">dihydrouracil dehydrogenase (NAD(+))</fullName>
        <ecNumber evidence="14">1.3.1.1</ecNumber>
    </recommendedName>
    <alternativeName>
        <fullName evidence="9">Dihydrothymine dehydrogenase</fullName>
    </alternativeName>
    <alternativeName>
        <fullName evidence="8">Dihydrouracil dehydrogenase</fullName>
    </alternativeName>
</protein>
<keyword evidence="5" id="KW-0560">Oxidoreductase</keyword>
<dbReference type="GO" id="GO:0050661">
    <property type="term" value="F:NADP binding"/>
    <property type="evidence" value="ECO:0007669"/>
    <property type="project" value="TreeGrafter"/>
</dbReference>
<dbReference type="PROSITE" id="PS00198">
    <property type="entry name" value="4FE4S_FER_1"/>
    <property type="match status" value="1"/>
</dbReference>
<proteinExistence type="inferred from homology"/>
<dbReference type="UniPathway" id="UPA00070"/>
<dbReference type="PROSITE" id="PS51379">
    <property type="entry name" value="4FE4S_FER_2"/>
    <property type="match status" value="2"/>
</dbReference>
<sequence>MAKLSVNICGIEFPNPVMTAAGPGARNGDYCKKAADGGAGGIVTKTISVKPADIPRPCMGNTKSGFLNTELWSEHSVEEWLETEYKIAKETGLPVIIGMGYTAQQIEKLAPMVKPYADAVELSTHYVGTDVTPIVNAMKAAKRFLDVPVFVKMSPHTDIQTIAKALEEAGADGLVMINSFGPVMTIDTDTGLPIMGSKTGYGWLSGSPIHPLAVRCIYDASKSVNIPIIGVGGVTNGREVAEMFMAGASAVQVCTEAILKGPDIYGKIVKELNDFLDEKGYKDIEEIKGLTHKKIEERNYREHVIPPSIDGDKCILCGICERVCPYDAIKVEDEWKIDVDKCFGCGLCVTVCPTNALSIPYK</sequence>
<dbReference type="GO" id="GO:0005737">
    <property type="term" value="C:cytoplasm"/>
    <property type="evidence" value="ECO:0007669"/>
    <property type="project" value="InterPro"/>
</dbReference>
<dbReference type="CDD" id="cd02810">
    <property type="entry name" value="DHOD_DHPD_FMN"/>
    <property type="match status" value="1"/>
</dbReference>
<dbReference type="Pfam" id="PF12838">
    <property type="entry name" value="Fer4_7"/>
    <property type="match status" value="1"/>
</dbReference>
<dbReference type="OrthoDB" id="9794954at2"/>
<evidence type="ECO:0000256" key="1">
    <source>
        <dbReference type="ARBA" id="ARBA00001917"/>
    </source>
</evidence>
<keyword evidence="6" id="KW-0408">Iron</keyword>
<dbReference type="EMBL" id="QXXA01000004">
    <property type="protein sequence ID" value="NBI05990.1"/>
    <property type="molecule type" value="Genomic_DNA"/>
</dbReference>
<evidence type="ECO:0000256" key="14">
    <source>
        <dbReference type="ARBA" id="ARBA00049728"/>
    </source>
</evidence>
<comment type="similarity">
    <text evidence="3">Belongs to the dihydropyrimidine dehydrogenase family.</text>
</comment>
<dbReference type="GO" id="GO:0006212">
    <property type="term" value="P:uracil catabolic process"/>
    <property type="evidence" value="ECO:0007669"/>
    <property type="project" value="TreeGrafter"/>
</dbReference>
<keyword evidence="17" id="KW-1185">Reference proteome</keyword>
<dbReference type="RefSeq" id="WP_160196474.1">
    <property type="nucleotide sequence ID" value="NZ_QXXA01000004.1"/>
</dbReference>
<dbReference type="Gene3D" id="3.30.70.20">
    <property type="match status" value="1"/>
</dbReference>
<comment type="caution">
    <text evidence="16">The sequence shown here is derived from an EMBL/GenBank/DDBJ whole genome shotgun (WGS) entry which is preliminary data.</text>
</comment>
<dbReference type="SUPFAM" id="SSF51395">
    <property type="entry name" value="FMN-linked oxidoreductases"/>
    <property type="match status" value="1"/>
</dbReference>
<comment type="function">
    <text evidence="12">Involved in pyrimidine base degradation. Catalyzes physiologically the reduction of uracil to 5,6-dihydrouracil (DHU) by using NADH as a specific cosubstrate. It also catalyzes the reverse reaction and the reduction of thymine to 5,6-dihydrothymine (DHT).</text>
</comment>
<evidence type="ECO:0000256" key="6">
    <source>
        <dbReference type="ARBA" id="ARBA00023004"/>
    </source>
</evidence>
<feature type="domain" description="4Fe-4S ferredoxin-type" evidence="15">
    <location>
        <begin position="305"/>
        <end position="334"/>
    </location>
</feature>
<evidence type="ECO:0000256" key="9">
    <source>
        <dbReference type="ARBA" id="ARBA00032722"/>
    </source>
</evidence>
<comment type="cofactor">
    <cofactor evidence="1">
        <name>FMN</name>
        <dbReference type="ChEBI" id="CHEBI:58210"/>
    </cofactor>
</comment>
<comment type="subunit">
    <text evidence="13">Heterotetramer of 2 PreA and 2 PreT subunits.</text>
</comment>
<organism evidence="16 17">
    <name type="scientific">Senegalia massiliensis</name>
    <dbReference type="NCBI Taxonomy" id="1720316"/>
    <lineage>
        <taxon>Bacteria</taxon>
        <taxon>Bacillati</taxon>
        <taxon>Bacillota</taxon>
        <taxon>Clostridia</taxon>
        <taxon>Eubacteriales</taxon>
        <taxon>Clostridiaceae</taxon>
        <taxon>Senegalia</taxon>
    </lineage>
</organism>
<evidence type="ECO:0000259" key="15">
    <source>
        <dbReference type="PROSITE" id="PS51379"/>
    </source>
</evidence>
<dbReference type="Gene3D" id="3.20.20.70">
    <property type="entry name" value="Aldolase class I"/>
    <property type="match status" value="1"/>
</dbReference>
<comment type="catalytic activity">
    <reaction evidence="11">
        <text>5,6-dihydrouracil + NAD(+) = uracil + NADH + H(+)</text>
        <dbReference type="Rhea" id="RHEA:20189"/>
        <dbReference type="ChEBI" id="CHEBI:15378"/>
        <dbReference type="ChEBI" id="CHEBI:15901"/>
        <dbReference type="ChEBI" id="CHEBI:17568"/>
        <dbReference type="ChEBI" id="CHEBI:57540"/>
        <dbReference type="ChEBI" id="CHEBI:57945"/>
        <dbReference type="EC" id="1.3.1.1"/>
    </reaction>
</comment>
<dbReference type="Gene3D" id="2.30.26.10">
    <property type="entry name" value="Dihydroorotate Dehydrogenase A, chain A, domain 2"/>
    <property type="match status" value="1"/>
</dbReference>
<evidence type="ECO:0000256" key="10">
    <source>
        <dbReference type="ARBA" id="ARBA00047685"/>
    </source>
</evidence>
<evidence type="ECO:0000256" key="8">
    <source>
        <dbReference type="ARBA" id="ARBA00030119"/>
    </source>
</evidence>
<evidence type="ECO:0000256" key="4">
    <source>
        <dbReference type="ARBA" id="ARBA00022723"/>
    </source>
</evidence>
<evidence type="ECO:0000313" key="16">
    <source>
        <dbReference type="EMBL" id="NBI05990.1"/>
    </source>
</evidence>
<feature type="domain" description="4Fe-4S ferredoxin-type" evidence="15">
    <location>
        <begin position="336"/>
        <end position="362"/>
    </location>
</feature>
<keyword evidence="7" id="KW-0411">Iron-sulfur</keyword>